<evidence type="ECO:0000313" key="1">
    <source>
        <dbReference type="EMBL" id="VVA40302.1"/>
    </source>
</evidence>
<sequence length="84" mass="9686">MSKCKVRNEWSLEDENASMEKSFEIDQLNNDKNITVALSKQSEEMLSSNSEMCGIPQCEEVNVLRKELSFLSKERDGLLTRIKE</sequence>
<dbReference type="AlphaFoldDB" id="A0A5E4GL52"/>
<protein>
    <submittedName>
        <fullName evidence="1">PREDICTED: kinesin KIN-7O</fullName>
    </submittedName>
</protein>
<name>A0A5E4GL52_PRUDU</name>
<accession>A0A5E4GL52</accession>
<reference evidence="2" key="1">
    <citation type="journal article" date="2020" name="Plant J.">
        <title>Transposons played a major role in the diversification between the closely related almond and peach genomes: results from the almond genome sequence.</title>
        <authorList>
            <person name="Alioto T."/>
            <person name="Alexiou K.G."/>
            <person name="Bardil A."/>
            <person name="Barteri F."/>
            <person name="Castanera R."/>
            <person name="Cruz F."/>
            <person name="Dhingra A."/>
            <person name="Duval H."/>
            <person name="Fernandez I Marti A."/>
            <person name="Frias L."/>
            <person name="Galan B."/>
            <person name="Garcia J.L."/>
            <person name="Howad W."/>
            <person name="Gomez-Garrido J."/>
            <person name="Gut M."/>
            <person name="Julca I."/>
            <person name="Morata J."/>
            <person name="Puigdomenech P."/>
            <person name="Ribeca P."/>
            <person name="Rubio Cabetas M.J."/>
            <person name="Vlasova A."/>
            <person name="Wirthensohn M."/>
            <person name="Garcia-Mas J."/>
            <person name="Gabaldon T."/>
            <person name="Casacuberta J.M."/>
            <person name="Arus P."/>
        </authorList>
    </citation>
    <scope>NUCLEOTIDE SEQUENCE [LARGE SCALE GENOMIC DNA]</scope>
    <source>
        <strain evidence="2">cv. Texas</strain>
    </source>
</reference>
<dbReference type="Gramene" id="VVA40302">
    <property type="protein sequence ID" value="VVA40302"/>
    <property type="gene ID" value="Prudul26B009298"/>
</dbReference>
<gene>
    <name evidence="1" type="ORF">ALMOND_2B009298</name>
</gene>
<dbReference type="InParanoid" id="A0A5E4GL52"/>
<organism evidence="1 2">
    <name type="scientific">Prunus dulcis</name>
    <name type="common">Almond</name>
    <name type="synonym">Amygdalus dulcis</name>
    <dbReference type="NCBI Taxonomy" id="3755"/>
    <lineage>
        <taxon>Eukaryota</taxon>
        <taxon>Viridiplantae</taxon>
        <taxon>Streptophyta</taxon>
        <taxon>Embryophyta</taxon>
        <taxon>Tracheophyta</taxon>
        <taxon>Spermatophyta</taxon>
        <taxon>Magnoliopsida</taxon>
        <taxon>eudicotyledons</taxon>
        <taxon>Gunneridae</taxon>
        <taxon>Pentapetalae</taxon>
        <taxon>rosids</taxon>
        <taxon>fabids</taxon>
        <taxon>Rosales</taxon>
        <taxon>Rosaceae</taxon>
        <taxon>Amygdaloideae</taxon>
        <taxon>Amygdaleae</taxon>
        <taxon>Prunus</taxon>
    </lineage>
</organism>
<dbReference type="Proteomes" id="UP000327085">
    <property type="component" value="Unassembled WGS sequence"/>
</dbReference>
<evidence type="ECO:0000313" key="2">
    <source>
        <dbReference type="Proteomes" id="UP000327085"/>
    </source>
</evidence>
<proteinExistence type="predicted"/>
<dbReference type="EMBL" id="CABIKO010000954">
    <property type="protein sequence ID" value="VVA40302.1"/>
    <property type="molecule type" value="Genomic_DNA"/>
</dbReference>